<reference evidence="3" key="1">
    <citation type="submission" date="2016-11" db="UniProtKB">
        <authorList>
            <consortium name="WormBaseParasite"/>
        </authorList>
    </citation>
    <scope>IDENTIFICATION</scope>
</reference>
<sequence>MFQTIYNAKRNIYFILHFFGLARMLIRQFFLNNNSGYNILSAQFEKEHVFISKLQYFKDFDFLEAKANNWIHELGQMLNVPGIQDNLNFIKKLGNAPLVHLDSLD</sequence>
<evidence type="ECO:0000256" key="1">
    <source>
        <dbReference type="SAM" id="Phobius"/>
    </source>
</evidence>
<keyword evidence="1" id="KW-0472">Membrane</keyword>
<keyword evidence="1" id="KW-0812">Transmembrane</keyword>
<keyword evidence="2" id="KW-1185">Reference proteome</keyword>
<protein>
    <submittedName>
        <fullName evidence="3">Uncharacterized protein</fullName>
    </submittedName>
</protein>
<dbReference type="WBParaSite" id="MhA1_Contig315.frz3.gene4">
    <property type="protein sequence ID" value="MhA1_Contig315.frz3.gene4"/>
    <property type="gene ID" value="MhA1_Contig315.frz3.gene4"/>
</dbReference>
<evidence type="ECO:0000313" key="2">
    <source>
        <dbReference type="Proteomes" id="UP000095281"/>
    </source>
</evidence>
<proteinExistence type="predicted"/>
<name>A0A1I8BLB3_MELHA</name>
<keyword evidence="1" id="KW-1133">Transmembrane helix</keyword>
<evidence type="ECO:0000313" key="3">
    <source>
        <dbReference type="WBParaSite" id="MhA1_Contig315.frz3.gene4"/>
    </source>
</evidence>
<accession>A0A1I8BLB3</accession>
<dbReference type="Proteomes" id="UP000095281">
    <property type="component" value="Unplaced"/>
</dbReference>
<organism evidence="2 3">
    <name type="scientific">Meloidogyne hapla</name>
    <name type="common">Root-knot nematode worm</name>
    <dbReference type="NCBI Taxonomy" id="6305"/>
    <lineage>
        <taxon>Eukaryota</taxon>
        <taxon>Metazoa</taxon>
        <taxon>Ecdysozoa</taxon>
        <taxon>Nematoda</taxon>
        <taxon>Chromadorea</taxon>
        <taxon>Rhabditida</taxon>
        <taxon>Tylenchina</taxon>
        <taxon>Tylenchomorpha</taxon>
        <taxon>Tylenchoidea</taxon>
        <taxon>Meloidogynidae</taxon>
        <taxon>Meloidogyninae</taxon>
        <taxon>Meloidogyne</taxon>
    </lineage>
</organism>
<feature type="transmembrane region" description="Helical" evidence="1">
    <location>
        <begin position="12"/>
        <end position="30"/>
    </location>
</feature>
<dbReference type="AlphaFoldDB" id="A0A1I8BLB3"/>